<evidence type="ECO:0000256" key="1">
    <source>
        <dbReference type="SAM" id="MobiDB-lite"/>
    </source>
</evidence>
<keyword evidence="3" id="KW-1185">Reference proteome</keyword>
<evidence type="ECO:0000313" key="3">
    <source>
        <dbReference type="Proteomes" id="UP000000757"/>
    </source>
</evidence>
<evidence type="ECO:0000313" key="2">
    <source>
        <dbReference type="EMBL" id="ABK74261.1"/>
    </source>
</evidence>
<dbReference type="EMBL" id="CP000480">
    <property type="protein sequence ID" value="ABK74261.1"/>
    <property type="molecule type" value="Genomic_DNA"/>
</dbReference>
<accession>A0R011</accession>
<sequence length="37" mass="4251">MPKHHRRGSSSRAEYEHSRFQYPDHSNAVAGRRLSAA</sequence>
<dbReference type="KEGG" id="msm:MSMEG_4223"/>
<dbReference type="AlphaFoldDB" id="A0R011"/>
<dbReference type="Proteomes" id="UP000000757">
    <property type="component" value="Chromosome"/>
</dbReference>
<organism evidence="2 3">
    <name type="scientific">Mycolicibacterium smegmatis (strain ATCC 700084 / mc(2)155)</name>
    <name type="common">Mycobacterium smegmatis</name>
    <dbReference type="NCBI Taxonomy" id="246196"/>
    <lineage>
        <taxon>Bacteria</taxon>
        <taxon>Bacillati</taxon>
        <taxon>Actinomycetota</taxon>
        <taxon>Actinomycetes</taxon>
        <taxon>Mycobacteriales</taxon>
        <taxon>Mycobacteriaceae</taxon>
        <taxon>Mycolicibacterium</taxon>
    </lineage>
</organism>
<proteinExistence type="predicted"/>
<name>A0R011_MYCS2</name>
<protein>
    <submittedName>
        <fullName evidence="2">Uncharacterized protein</fullName>
    </submittedName>
</protein>
<reference evidence="2 3" key="1">
    <citation type="submission" date="2006-10" db="EMBL/GenBank/DDBJ databases">
        <authorList>
            <person name="Fleischmann R.D."/>
            <person name="Dodson R.J."/>
            <person name="Haft D.H."/>
            <person name="Merkel J.S."/>
            <person name="Nelson W.C."/>
            <person name="Fraser C.M."/>
        </authorList>
    </citation>
    <scope>NUCLEOTIDE SEQUENCE [LARGE SCALE GENOMIC DNA]</scope>
    <source>
        <strain evidence="3">ATCC 700084 / mc(2)155</strain>
    </source>
</reference>
<feature type="region of interest" description="Disordered" evidence="1">
    <location>
        <begin position="1"/>
        <end position="37"/>
    </location>
</feature>
<gene>
    <name evidence="2" type="ordered locus">MSMEG_4223</name>
</gene>